<feature type="compositionally biased region" description="Basic and acidic residues" evidence="1">
    <location>
        <begin position="839"/>
        <end position="860"/>
    </location>
</feature>
<feature type="compositionally biased region" description="Basic and acidic residues" evidence="1">
    <location>
        <begin position="526"/>
        <end position="535"/>
    </location>
</feature>
<feature type="compositionally biased region" description="Basic and acidic residues" evidence="1">
    <location>
        <begin position="545"/>
        <end position="560"/>
    </location>
</feature>
<evidence type="ECO:0000313" key="4">
    <source>
        <dbReference type="Proteomes" id="UP001217089"/>
    </source>
</evidence>
<accession>A0ABQ9FPU3</accession>
<dbReference type="InterPro" id="IPR026704">
    <property type="entry name" value="KATNIP"/>
</dbReference>
<feature type="compositionally biased region" description="Polar residues" evidence="1">
    <location>
        <begin position="946"/>
        <end position="967"/>
    </location>
</feature>
<comment type="caution">
    <text evidence="3">The sequence shown here is derived from an EMBL/GenBank/DDBJ whole genome shotgun (WGS) entry which is preliminary data.</text>
</comment>
<organism evidence="3 4">
    <name type="scientific">Tegillarca granosa</name>
    <name type="common">Malaysian cockle</name>
    <name type="synonym">Anadara granosa</name>
    <dbReference type="NCBI Taxonomy" id="220873"/>
    <lineage>
        <taxon>Eukaryota</taxon>
        <taxon>Metazoa</taxon>
        <taxon>Spiralia</taxon>
        <taxon>Lophotrochozoa</taxon>
        <taxon>Mollusca</taxon>
        <taxon>Bivalvia</taxon>
        <taxon>Autobranchia</taxon>
        <taxon>Pteriomorphia</taxon>
        <taxon>Arcoida</taxon>
        <taxon>Arcoidea</taxon>
        <taxon>Arcidae</taxon>
        <taxon>Tegillarca</taxon>
    </lineage>
</organism>
<feature type="compositionally biased region" description="Basic and acidic residues" evidence="1">
    <location>
        <begin position="875"/>
        <end position="884"/>
    </location>
</feature>
<proteinExistence type="predicted"/>
<feature type="compositionally biased region" description="Basic and acidic residues" evidence="1">
    <location>
        <begin position="432"/>
        <end position="476"/>
    </location>
</feature>
<dbReference type="Proteomes" id="UP001217089">
    <property type="component" value="Unassembled WGS sequence"/>
</dbReference>
<dbReference type="PANTHER" id="PTHR21534:SF0">
    <property type="entry name" value="KATANIN-INTERACTING PROTEIN"/>
    <property type="match status" value="1"/>
</dbReference>
<evidence type="ECO:0000256" key="1">
    <source>
        <dbReference type="SAM" id="MobiDB-lite"/>
    </source>
</evidence>
<feature type="region of interest" description="Disordered" evidence="1">
    <location>
        <begin position="720"/>
        <end position="978"/>
    </location>
</feature>
<evidence type="ECO:0000313" key="3">
    <source>
        <dbReference type="EMBL" id="KAJ8318721.1"/>
    </source>
</evidence>
<feature type="compositionally biased region" description="Low complexity" evidence="1">
    <location>
        <begin position="335"/>
        <end position="354"/>
    </location>
</feature>
<feature type="region of interest" description="Disordered" evidence="1">
    <location>
        <begin position="40"/>
        <end position="100"/>
    </location>
</feature>
<feature type="region of interest" description="Disordered" evidence="1">
    <location>
        <begin position="250"/>
        <end position="489"/>
    </location>
</feature>
<name>A0ABQ9FPU3_TEGGR</name>
<feature type="region of interest" description="Disordered" evidence="1">
    <location>
        <begin position="520"/>
        <end position="572"/>
    </location>
</feature>
<feature type="compositionally biased region" description="Low complexity" evidence="1">
    <location>
        <begin position="807"/>
        <end position="818"/>
    </location>
</feature>
<dbReference type="PANTHER" id="PTHR21534">
    <property type="entry name" value="KATANIN-INTERACTING PROTEIN"/>
    <property type="match status" value="1"/>
</dbReference>
<evidence type="ECO:0000259" key="2">
    <source>
        <dbReference type="Pfam" id="PF14652"/>
    </source>
</evidence>
<feature type="region of interest" description="Disordered" evidence="1">
    <location>
        <begin position="141"/>
        <end position="224"/>
    </location>
</feature>
<feature type="compositionally biased region" description="Acidic residues" evidence="1">
    <location>
        <begin position="257"/>
        <end position="278"/>
    </location>
</feature>
<feature type="compositionally biased region" description="Basic and acidic residues" evidence="1">
    <location>
        <begin position="185"/>
        <end position="208"/>
    </location>
</feature>
<feature type="compositionally biased region" description="Basic residues" evidence="1">
    <location>
        <begin position="885"/>
        <end position="901"/>
    </location>
</feature>
<keyword evidence="4" id="KW-1185">Reference proteome</keyword>
<feature type="compositionally biased region" description="Acidic residues" evidence="1">
    <location>
        <begin position="162"/>
        <end position="182"/>
    </location>
</feature>
<feature type="compositionally biased region" description="Low complexity" evidence="1">
    <location>
        <begin position="69"/>
        <end position="83"/>
    </location>
</feature>
<dbReference type="EMBL" id="JARBDR010000214">
    <property type="protein sequence ID" value="KAJ8318721.1"/>
    <property type="molecule type" value="Genomic_DNA"/>
</dbReference>
<feature type="compositionally biased region" description="Polar residues" evidence="1">
    <location>
        <begin position="739"/>
        <end position="754"/>
    </location>
</feature>
<feature type="compositionally biased region" description="Basic and acidic residues" evidence="1">
    <location>
        <begin position="45"/>
        <end position="55"/>
    </location>
</feature>
<dbReference type="InterPro" id="IPR027859">
    <property type="entry name" value="KATNIP_dom"/>
</dbReference>
<feature type="compositionally biased region" description="Basic and acidic residues" evidence="1">
    <location>
        <begin position="918"/>
        <end position="937"/>
    </location>
</feature>
<feature type="domain" description="KATNIP" evidence="2">
    <location>
        <begin position="578"/>
        <end position="747"/>
    </location>
</feature>
<protein>
    <recommendedName>
        <fullName evidence="2">KATNIP domain-containing protein</fullName>
    </recommendedName>
</protein>
<sequence length="1004" mass="113407">MERSNSRNKLKEAAMQEVLPGYEEYLVLLQERNRLLKRMRKKNKKQIDIERKEHGFSVYVNGANKGGKSSKPSQHQQQSSPQQTETPRLKTAGDVSRKKVLDHRDLEIIAAEEHAKYMEQKRGRTAPARERRRNWIAESVDIKTDRGDKRRLKAPEKVTGNYDDDFEDSDDSDDFDSEDSLSENEQIKEKILSKQEVKKSPVKSDKSKKSYKKSVSDDSEEEVTEKLMLSIADVKKLRHSLAMNASIKESLAKEVSSEEEFSDRDSPIPEEDEIEEDLIPAMDSISLEDKKRKPPMFKNTDTIVLELAAPPPVKNKVQKNLSAARRKDIEEIESRPSSSRPSSARPSNSGASVSQQKKNRPLSANRITQPERIDSQEEASAVLAALREENEKAAKLNQLTPRKVPQTPDKQKLRGSAEKSESAIRRSQVKTPSRESLDGKRVKTPLRESQDGKRVKTPSRESLDGKRVKTPARDSVTDSVSSDDTVHPDKLISVMKKVLMMKPKQQKRLMKVLGKLEDSVAEENDLPPKREEPKPQPRKPVKATRPVDDMTQKSVKREPRALPPPPQPQKDDVIDVNIELLSNWGNKEKIGLTEIQFFDQNRKLIPVSCSHVTVSGAKEQEGSLSVLFNGKTKTNKDRNMWCCRNRKGARIEICIGLPGKDLSVSRIKIWNYNKSINDLDIGVKDVRVFVGGELIYTGDIDKGCGNQVFDYGHIINLKESAECSPRDPQTPSPEPSSPLKISQSPRSESKTVFKSSHHHSISPSASPLQEKNNPFQRSPSPINEKRQLFHRSPSPSPRHEKRQPFNRSPSPSRQLPSLHRSRSRSSDDSYNNGLPPKNIKGDKPTVRSETRTMNHADKNLRRPSIGSDGSSPENEDGHKDDSKMPTRHRGSKTPRKSKRMAAKLDGHNSSENSSSRSASEREQKRKKDVPTWLKPEDMVEGPFESPSVSQDGSRQEQPMGNSNNPVTLPTKDHMIQSRQDDIDMLIDEELAMWPQAAGYQSINH</sequence>
<feature type="compositionally biased region" description="Basic and acidic residues" evidence="1">
    <location>
        <begin position="325"/>
        <end position="334"/>
    </location>
</feature>
<gene>
    <name evidence="3" type="ORF">KUTeg_003812</name>
</gene>
<feature type="compositionally biased region" description="Basic and acidic residues" evidence="1">
    <location>
        <begin position="141"/>
        <end position="156"/>
    </location>
</feature>
<dbReference type="Pfam" id="PF14652">
    <property type="entry name" value="DUF4457"/>
    <property type="match status" value="1"/>
</dbReference>
<feature type="compositionally biased region" description="Polar residues" evidence="1">
    <location>
        <begin position="769"/>
        <end position="781"/>
    </location>
</feature>
<feature type="compositionally biased region" description="Basic and acidic residues" evidence="1">
    <location>
        <begin position="409"/>
        <end position="424"/>
    </location>
</feature>
<reference evidence="3 4" key="1">
    <citation type="submission" date="2022-12" db="EMBL/GenBank/DDBJ databases">
        <title>Chromosome-level genome of Tegillarca granosa.</title>
        <authorList>
            <person name="Kim J."/>
        </authorList>
    </citation>
    <scope>NUCLEOTIDE SEQUENCE [LARGE SCALE GENOMIC DNA]</scope>
    <source>
        <strain evidence="3">Teg-2019</strain>
        <tissue evidence="3">Adductor muscle</tissue>
    </source>
</reference>